<sequence>MRNTNLPDYCMETNKQKKLHLVDTDCKILFLILYRMSVFDSIKISLNMCR</sequence>
<name>A0A840CMV9_9BACT</name>
<protein>
    <submittedName>
        <fullName evidence="1">Uncharacterized protein</fullName>
    </submittedName>
</protein>
<accession>A0A840CMV9</accession>
<dbReference type="AlphaFoldDB" id="A0A840CMV9"/>
<organism evidence="1 2">
    <name type="scientific">Dysgonomonas hofstadii</name>
    <dbReference type="NCBI Taxonomy" id="637886"/>
    <lineage>
        <taxon>Bacteria</taxon>
        <taxon>Pseudomonadati</taxon>
        <taxon>Bacteroidota</taxon>
        <taxon>Bacteroidia</taxon>
        <taxon>Bacteroidales</taxon>
        <taxon>Dysgonomonadaceae</taxon>
        <taxon>Dysgonomonas</taxon>
    </lineage>
</organism>
<evidence type="ECO:0000313" key="1">
    <source>
        <dbReference type="EMBL" id="MBB4034335.1"/>
    </source>
</evidence>
<dbReference type="EMBL" id="JACIEP010000001">
    <property type="protein sequence ID" value="MBB4034335.1"/>
    <property type="molecule type" value="Genomic_DNA"/>
</dbReference>
<gene>
    <name evidence="1" type="ORF">GGR21_000220</name>
</gene>
<reference evidence="1 2" key="1">
    <citation type="submission" date="2020-08" db="EMBL/GenBank/DDBJ databases">
        <title>Genomic Encyclopedia of Type Strains, Phase IV (KMG-IV): sequencing the most valuable type-strain genomes for metagenomic binning, comparative biology and taxonomic classification.</title>
        <authorList>
            <person name="Goeker M."/>
        </authorList>
    </citation>
    <scope>NUCLEOTIDE SEQUENCE [LARGE SCALE GENOMIC DNA]</scope>
    <source>
        <strain evidence="1 2">DSM 104969</strain>
    </source>
</reference>
<evidence type="ECO:0000313" key="2">
    <source>
        <dbReference type="Proteomes" id="UP000555103"/>
    </source>
</evidence>
<dbReference type="Proteomes" id="UP000555103">
    <property type="component" value="Unassembled WGS sequence"/>
</dbReference>
<comment type="caution">
    <text evidence="1">The sequence shown here is derived from an EMBL/GenBank/DDBJ whole genome shotgun (WGS) entry which is preliminary data.</text>
</comment>
<proteinExistence type="predicted"/>
<keyword evidence="2" id="KW-1185">Reference proteome</keyword>